<reference evidence="3" key="1">
    <citation type="submission" date="2017-04" db="EMBL/GenBank/DDBJ databases">
        <title>Unveiling RNA virosphere associated with marine microorganisms.</title>
        <authorList>
            <person name="Urayama S."/>
            <person name="Takaki Y."/>
            <person name="Nishi S."/>
            <person name="Yoshida Y."/>
            <person name="Deguchi S."/>
            <person name="Takai K."/>
            <person name="Nunoura T."/>
        </authorList>
    </citation>
    <scope>NUCLEOTIDE SEQUENCE</scope>
</reference>
<feature type="compositionally biased region" description="Gly residues" evidence="1">
    <location>
        <begin position="149"/>
        <end position="159"/>
    </location>
</feature>
<keyword evidence="2" id="KW-1133">Transmembrane helix</keyword>
<keyword evidence="2" id="KW-0472">Membrane</keyword>
<feature type="region of interest" description="Disordered" evidence="1">
    <location>
        <begin position="138"/>
        <end position="159"/>
    </location>
</feature>
<proteinExistence type="predicted"/>
<evidence type="ECO:0000256" key="2">
    <source>
        <dbReference type="SAM" id="Phobius"/>
    </source>
</evidence>
<dbReference type="EMBL" id="BDQE01000121">
    <property type="protein sequence ID" value="GBH22835.1"/>
    <property type="molecule type" value="Genomic_RNA"/>
</dbReference>
<dbReference type="AlphaFoldDB" id="A0A2V0RJX0"/>
<name>A0A2V0RJX0_9ZZZZ</name>
<accession>A0A2V0RJX0</accession>
<feature type="transmembrane region" description="Helical" evidence="2">
    <location>
        <begin position="51"/>
        <end position="78"/>
    </location>
</feature>
<sequence length="159" mass="16435">MTFILAGFLAFIGLKAGKAAGAQWPEYVGRGGAQKDLTVEESGKKLTMTNLFALLIGVGLLFVNSLLGLFVIAVAAGWSYQGQSQPYMTVFTSLVLSFVLIGIAACVASGEPASPEGLKMTKAKWKGLSARQRARYTSQFGSPVPGSGPDVGAGSGTAL</sequence>
<feature type="transmembrane region" description="Helical" evidence="2">
    <location>
        <begin position="90"/>
        <end position="110"/>
    </location>
</feature>
<comment type="caution">
    <text evidence="3">The sequence shown here is derived from an EMBL/GenBank/DDBJ whole genome shotgun (WGS) entry which is preliminary data.</text>
</comment>
<keyword evidence="2" id="KW-0812">Transmembrane</keyword>
<organism evidence="3">
    <name type="scientific">viral metagenome</name>
    <dbReference type="NCBI Taxonomy" id="1070528"/>
    <lineage>
        <taxon>unclassified sequences</taxon>
        <taxon>metagenomes</taxon>
        <taxon>organismal metagenomes</taxon>
    </lineage>
</organism>
<evidence type="ECO:0000313" key="3">
    <source>
        <dbReference type="EMBL" id="GBH22835.1"/>
    </source>
</evidence>
<protein>
    <submittedName>
        <fullName evidence="3">Uncharacterized protein</fullName>
    </submittedName>
</protein>
<evidence type="ECO:0000256" key="1">
    <source>
        <dbReference type="SAM" id="MobiDB-lite"/>
    </source>
</evidence>